<comment type="caution">
    <text evidence="2">The sequence shown here is derived from an EMBL/GenBank/DDBJ whole genome shotgun (WGS) entry which is preliminary data.</text>
</comment>
<evidence type="ECO:0000256" key="1">
    <source>
        <dbReference type="SAM" id="MobiDB-lite"/>
    </source>
</evidence>
<feature type="compositionally biased region" description="Low complexity" evidence="1">
    <location>
        <begin position="180"/>
        <end position="193"/>
    </location>
</feature>
<accession>A0ABR1E976</accession>
<dbReference type="EMBL" id="JAVFWL010000006">
    <property type="protein sequence ID" value="KAK6759239.1"/>
    <property type="molecule type" value="Genomic_DNA"/>
</dbReference>
<protein>
    <submittedName>
        <fullName evidence="2">Uncharacterized protein</fullName>
    </submittedName>
</protein>
<reference evidence="2 3" key="1">
    <citation type="submission" date="2023-08" db="EMBL/GenBank/DDBJ databases">
        <title>A Necator americanus chromosomal reference genome.</title>
        <authorList>
            <person name="Ilik V."/>
            <person name="Petrzelkova K.J."/>
            <person name="Pardy F."/>
            <person name="Fuh T."/>
            <person name="Niatou-Singa F.S."/>
            <person name="Gouil Q."/>
            <person name="Baker L."/>
            <person name="Ritchie M.E."/>
            <person name="Jex A.R."/>
            <person name="Gazzola D."/>
            <person name="Li H."/>
            <person name="Toshio Fujiwara R."/>
            <person name="Zhan B."/>
            <person name="Aroian R.V."/>
            <person name="Pafco B."/>
            <person name="Schwarz E.M."/>
        </authorList>
    </citation>
    <scope>NUCLEOTIDE SEQUENCE [LARGE SCALE GENOMIC DNA]</scope>
    <source>
        <strain evidence="2 3">Aroian</strain>
        <tissue evidence="2">Whole animal</tissue>
    </source>
</reference>
<feature type="compositionally biased region" description="Basic and acidic residues" evidence="1">
    <location>
        <begin position="138"/>
        <end position="148"/>
    </location>
</feature>
<keyword evidence="3" id="KW-1185">Reference proteome</keyword>
<feature type="compositionally biased region" description="Polar residues" evidence="1">
    <location>
        <begin position="252"/>
        <end position="272"/>
    </location>
</feature>
<feature type="compositionally biased region" description="Polar residues" evidence="1">
    <location>
        <begin position="162"/>
        <end position="179"/>
    </location>
</feature>
<feature type="compositionally biased region" description="Low complexity" evidence="1">
    <location>
        <begin position="289"/>
        <end position="312"/>
    </location>
</feature>
<feature type="region of interest" description="Disordered" evidence="1">
    <location>
        <begin position="135"/>
        <end position="213"/>
    </location>
</feature>
<gene>
    <name evidence="2" type="primary">Necator_chrX.g21239</name>
    <name evidence="2" type="ORF">RB195_021078</name>
</gene>
<proteinExistence type="predicted"/>
<feature type="region of interest" description="Disordered" evidence="1">
    <location>
        <begin position="249"/>
        <end position="321"/>
    </location>
</feature>
<sequence>MCSYQQISADIYACQDIVYKSEVLFPTGEVQLQHIDRVMQNEKMPSKQFHVTSSSLDSFLTQLCSLKKLKENIKTPSPMMHEFQQKNDRFSSVTSCAEQNPAEDAESRILVTSSLAVASSTTMNDQSKLLATNISGTADRESSSDGSHRPFGGDTDSHLSNEDSSVLTNISTSENSSCEMQQSDSSLMDSQTSKHLTSTPTAQPKRSSNLSPVSTIQRANYLIEAFDTKYSTFPKTETQSCERLPQLDLSPILQNSGPPKSVAKQESFSSTMEGMPPSPKNVTPRTAGSRSFSPRSRLSFSPDSSPRSLCSPGSDGDGSFLQARVVRTIAP</sequence>
<organism evidence="2 3">
    <name type="scientific">Necator americanus</name>
    <name type="common">Human hookworm</name>
    <dbReference type="NCBI Taxonomy" id="51031"/>
    <lineage>
        <taxon>Eukaryota</taxon>
        <taxon>Metazoa</taxon>
        <taxon>Ecdysozoa</taxon>
        <taxon>Nematoda</taxon>
        <taxon>Chromadorea</taxon>
        <taxon>Rhabditida</taxon>
        <taxon>Rhabditina</taxon>
        <taxon>Rhabditomorpha</taxon>
        <taxon>Strongyloidea</taxon>
        <taxon>Ancylostomatidae</taxon>
        <taxon>Bunostominae</taxon>
        <taxon>Necator</taxon>
    </lineage>
</organism>
<evidence type="ECO:0000313" key="3">
    <source>
        <dbReference type="Proteomes" id="UP001303046"/>
    </source>
</evidence>
<dbReference type="Proteomes" id="UP001303046">
    <property type="component" value="Unassembled WGS sequence"/>
</dbReference>
<feature type="compositionally biased region" description="Polar residues" evidence="1">
    <location>
        <begin position="194"/>
        <end position="213"/>
    </location>
</feature>
<evidence type="ECO:0000313" key="2">
    <source>
        <dbReference type="EMBL" id="KAK6759239.1"/>
    </source>
</evidence>
<name>A0ABR1E976_NECAM</name>